<dbReference type="AlphaFoldDB" id="J9D7H0"/>
<proteinExistence type="inferred from homology"/>
<dbReference type="STRING" id="1003232.J9D7H0"/>
<keyword evidence="2 3" id="KW-0067">ATP-binding</keyword>
<accession>J9D7H0</accession>
<dbReference type="Gene3D" id="3.40.50.300">
    <property type="entry name" value="P-loop containing nucleotide triphosphate hydrolases"/>
    <property type="match status" value="1"/>
</dbReference>
<reference evidence="6" key="2">
    <citation type="submission" date="2015-07" db="EMBL/GenBank/DDBJ databases">
        <title>Contrasting host-pathogen interactions and genome evolution in two generalist and specialist microsporidian pathogens of mosquitoes.</title>
        <authorList>
            <consortium name="The Broad Institute Genomics Platform"/>
            <consortium name="The Broad Institute Genome Sequencing Center for Infectious Disease"/>
            <person name="Cuomo C.A."/>
            <person name="Sanscrainte N.D."/>
            <person name="Goldberg J.M."/>
            <person name="Heiman D."/>
            <person name="Young S."/>
            <person name="Zeng Q."/>
            <person name="Becnel J.J."/>
            <person name="Birren B.W."/>
        </authorList>
    </citation>
    <scope>NUCLEOTIDE SEQUENCE [LARGE SCALE GENOMIC DNA]</scope>
    <source>
        <strain evidence="6">USNM 41457</strain>
    </source>
</reference>
<dbReference type="InterPro" id="IPR012340">
    <property type="entry name" value="NA-bd_OB-fold"/>
</dbReference>
<feature type="domain" description="MCM C-terminal AAA(+) ATPase" evidence="4">
    <location>
        <begin position="233"/>
        <end position="420"/>
    </location>
</feature>
<dbReference type="InterPro" id="IPR033762">
    <property type="entry name" value="MCM_OB"/>
</dbReference>
<dbReference type="PROSITE" id="PS50051">
    <property type="entry name" value="MCM_2"/>
    <property type="match status" value="1"/>
</dbReference>
<dbReference type="PANTHER" id="PTHR11630:SF48">
    <property type="entry name" value="DNA HELICASE MCM9"/>
    <property type="match status" value="1"/>
</dbReference>
<dbReference type="Proteomes" id="UP000003163">
    <property type="component" value="Unassembled WGS sequence"/>
</dbReference>
<dbReference type="Gene3D" id="2.40.50.140">
    <property type="entry name" value="Nucleic acid-binding proteins"/>
    <property type="match status" value="1"/>
</dbReference>
<dbReference type="GO" id="GO:0006279">
    <property type="term" value="P:premeiotic DNA replication"/>
    <property type="evidence" value="ECO:0007669"/>
    <property type="project" value="UniProtKB-ARBA"/>
</dbReference>
<name>J9D7H0_EDHAE</name>
<dbReference type="PRINTS" id="PR01657">
    <property type="entry name" value="MCMFAMILY"/>
</dbReference>
<evidence type="ECO:0000256" key="3">
    <source>
        <dbReference type="RuleBase" id="RU004070"/>
    </source>
</evidence>
<dbReference type="SMART" id="SM00350">
    <property type="entry name" value="MCM"/>
    <property type="match status" value="1"/>
</dbReference>
<dbReference type="GO" id="GO:0005656">
    <property type="term" value="C:nuclear pre-replicative complex"/>
    <property type="evidence" value="ECO:0007669"/>
    <property type="project" value="UniProtKB-ARBA"/>
</dbReference>
<keyword evidence="1 3" id="KW-0547">Nucleotide-binding</keyword>
<dbReference type="InterPro" id="IPR001208">
    <property type="entry name" value="MCM_dom"/>
</dbReference>
<dbReference type="GO" id="GO:0000724">
    <property type="term" value="P:double-strand break repair via homologous recombination"/>
    <property type="evidence" value="ECO:0007669"/>
    <property type="project" value="TreeGrafter"/>
</dbReference>
<dbReference type="InterPro" id="IPR031327">
    <property type="entry name" value="MCM"/>
</dbReference>
<dbReference type="GO" id="GO:0005524">
    <property type="term" value="F:ATP binding"/>
    <property type="evidence" value="ECO:0007669"/>
    <property type="project" value="UniProtKB-KW"/>
</dbReference>
<keyword evidence="6" id="KW-1185">Reference proteome</keyword>
<evidence type="ECO:0000256" key="2">
    <source>
        <dbReference type="ARBA" id="ARBA00022840"/>
    </source>
</evidence>
<dbReference type="PANTHER" id="PTHR11630">
    <property type="entry name" value="DNA REPLICATION LICENSING FACTOR MCM FAMILY MEMBER"/>
    <property type="match status" value="1"/>
</dbReference>
<evidence type="ECO:0000313" key="5">
    <source>
        <dbReference type="EMBL" id="EJW03469.1"/>
    </source>
</evidence>
<gene>
    <name evidence="5" type="ORF">EDEG_02234</name>
</gene>
<dbReference type="Gene3D" id="2.20.28.10">
    <property type="match status" value="1"/>
</dbReference>
<dbReference type="Pfam" id="PF00493">
    <property type="entry name" value="MCM"/>
    <property type="match status" value="1"/>
</dbReference>
<dbReference type="GO" id="GO:0003697">
    <property type="term" value="F:single-stranded DNA binding"/>
    <property type="evidence" value="ECO:0007669"/>
    <property type="project" value="TreeGrafter"/>
</dbReference>
<dbReference type="GO" id="GO:0042555">
    <property type="term" value="C:MCM complex"/>
    <property type="evidence" value="ECO:0007669"/>
    <property type="project" value="UniProtKB-ARBA"/>
</dbReference>
<dbReference type="GO" id="GO:0016787">
    <property type="term" value="F:hydrolase activity"/>
    <property type="evidence" value="ECO:0007669"/>
    <property type="project" value="UniProtKB-KW"/>
</dbReference>
<sequence>MNVDIPTEFFTSEIIDLYYFCNKYPEFTNLLISSPLSIEGLLYNKKFKNIPACLAIPACLSKKHYNKIVKIEGTIIKVGPLLYKNIHETFICVNCKTDQSINDKVSRKKLSCINCDGKNFEKKCNLDNISTYQTLRLQDVGNEGPLKTVEVVFEGRQQEKIIPGDKVIVTGVVMLNMYTNIFRDNEPLKYNYCLRGLHMNILCNEVIPFASKEYDTYKNEPNKRKYILDLFCPKIYGLNHIKLGLILSLVGNINENRRMNSHILIIGDPGLGKTDLLKYCSKIISPSRMINGLMTSEVGLTACAVKHDKDWGLEAGALVVTDGGICCIDNFDSLNLNEKGGLLEAMEQQTVSVAKAGMNVKFNARCSIIAASGYKNKKFAGFDLKNSLNISAPLLSRFDLVFGLFSKRDHIKDEKIADLILSDVKSDSDINKTRYLLNTIQRRSVIDNKNHIKQLFCLYFRYLKLKTKSNDDYNTLRIVDGLTRLAFNHAKLMLKEEVDEEDAFVAMFLCESTLRNSKIISFDPERIFLDNDYFDLKIKEMTEKLLEN</sequence>
<dbReference type="EMBL" id="AFBI03000037">
    <property type="protein sequence ID" value="EJW03469.1"/>
    <property type="molecule type" value="Genomic_DNA"/>
</dbReference>
<dbReference type="GO" id="GO:0031261">
    <property type="term" value="C:DNA replication preinitiation complex"/>
    <property type="evidence" value="ECO:0007669"/>
    <property type="project" value="UniProtKB-ARBA"/>
</dbReference>
<dbReference type="GO" id="GO:0017116">
    <property type="term" value="F:single-stranded DNA helicase activity"/>
    <property type="evidence" value="ECO:0007669"/>
    <property type="project" value="TreeGrafter"/>
</dbReference>
<dbReference type="SUPFAM" id="SSF50249">
    <property type="entry name" value="Nucleic acid-binding proteins"/>
    <property type="match status" value="1"/>
</dbReference>
<reference evidence="5 6" key="1">
    <citation type="submission" date="2011-08" db="EMBL/GenBank/DDBJ databases">
        <authorList>
            <person name="Liu Z.J."/>
            <person name="Shi F.L."/>
            <person name="Lu J.Q."/>
            <person name="Li M."/>
            <person name="Wang Z.L."/>
        </authorList>
    </citation>
    <scope>NUCLEOTIDE SEQUENCE [LARGE SCALE GENOMIC DNA]</scope>
    <source>
        <strain evidence="5 6">USNM 41457</strain>
    </source>
</reference>
<dbReference type="OrthoDB" id="6274823at2759"/>
<dbReference type="InParanoid" id="J9D7H0"/>
<comment type="caution">
    <text evidence="5">The sequence shown here is derived from an EMBL/GenBank/DDBJ whole genome shotgun (WGS) entry which is preliminary data.</text>
</comment>
<evidence type="ECO:0000256" key="1">
    <source>
        <dbReference type="ARBA" id="ARBA00022741"/>
    </source>
</evidence>
<protein>
    <recommendedName>
        <fullName evidence="4">MCM C-terminal AAA(+) ATPase domain-containing protein</fullName>
    </recommendedName>
</protein>
<evidence type="ECO:0000259" key="4">
    <source>
        <dbReference type="PROSITE" id="PS50051"/>
    </source>
</evidence>
<dbReference type="HOGENOM" id="CLU_000995_7_2_1"/>
<dbReference type="SUPFAM" id="SSF52540">
    <property type="entry name" value="P-loop containing nucleoside triphosphate hydrolases"/>
    <property type="match status" value="1"/>
</dbReference>
<dbReference type="OMA" id="ACATREN"/>
<evidence type="ECO:0000313" key="6">
    <source>
        <dbReference type="Proteomes" id="UP000003163"/>
    </source>
</evidence>
<comment type="similarity">
    <text evidence="3">Belongs to the MCM family.</text>
</comment>
<dbReference type="GO" id="GO:0043596">
    <property type="term" value="C:nuclear replication fork"/>
    <property type="evidence" value="ECO:0007669"/>
    <property type="project" value="UniProtKB-ARBA"/>
</dbReference>
<keyword evidence="3" id="KW-0238">DNA-binding</keyword>
<organism evidence="5 6">
    <name type="scientific">Edhazardia aedis (strain USNM 41457)</name>
    <name type="common">Microsporidian parasite</name>
    <dbReference type="NCBI Taxonomy" id="1003232"/>
    <lineage>
        <taxon>Eukaryota</taxon>
        <taxon>Fungi</taxon>
        <taxon>Fungi incertae sedis</taxon>
        <taxon>Microsporidia</taxon>
        <taxon>Edhazardia</taxon>
    </lineage>
</organism>
<dbReference type="VEuPathDB" id="MicrosporidiaDB:EDEG_02234"/>
<dbReference type="InterPro" id="IPR027417">
    <property type="entry name" value="P-loop_NTPase"/>
</dbReference>
<dbReference type="Pfam" id="PF17207">
    <property type="entry name" value="MCM_OB"/>
    <property type="match status" value="1"/>
</dbReference>